<sequence>MSEYSEKTIDCNKLCLVKCEEFEADKPEGLKCAAEVAYCRCKRFYETPVFWILTILLMTIGCVGFRYIMAKVRRRRRRQRAGARTVVGHFSDPVMLTPVKDSDSLTYSMQLSPHHPITIATRSKDKVQRKITIVLTPSYSDNDVKGNVNSL</sequence>
<keyword evidence="1" id="KW-0472">Membrane</keyword>
<gene>
    <name evidence="2" type="ORF">ODALV1_LOCUS30502</name>
</gene>
<name>A0ABP1S8F5_9HEXA</name>
<keyword evidence="1" id="KW-1133">Transmembrane helix</keyword>
<keyword evidence="1" id="KW-0812">Transmembrane</keyword>
<accession>A0ABP1S8F5</accession>
<dbReference type="EMBL" id="CAXLJM020000164">
    <property type="protein sequence ID" value="CAL8145470.1"/>
    <property type="molecule type" value="Genomic_DNA"/>
</dbReference>
<dbReference type="Proteomes" id="UP001642540">
    <property type="component" value="Unassembled WGS sequence"/>
</dbReference>
<evidence type="ECO:0000313" key="3">
    <source>
        <dbReference type="Proteomes" id="UP001642540"/>
    </source>
</evidence>
<keyword evidence="3" id="KW-1185">Reference proteome</keyword>
<evidence type="ECO:0000256" key="1">
    <source>
        <dbReference type="SAM" id="Phobius"/>
    </source>
</evidence>
<protein>
    <submittedName>
        <fullName evidence="2">Uncharacterized protein</fullName>
    </submittedName>
</protein>
<evidence type="ECO:0000313" key="2">
    <source>
        <dbReference type="EMBL" id="CAL8145470.1"/>
    </source>
</evidence>
<feature type="transmembrane region" description="Helical" evidence="1">
    <location>
        <begin position="49"/>
        <end position="69"/>
    </location>
</feature>
<comment type="caution">
    <text evidence="2">The sequence shown here is derived from an EMBL/GenBank/DDBJ whole genome shotgun (WGS) entry which is preliminary data.</text>
</comment>
<proteinExistence type="predicted"/>
<organism evidence="2 3">
    <name type="scientific">Orchesella dallaii</name>
    <dbReference type="NCBI Taxonomy" id="48710"/>
    <lineage>
        <taxon>Eukaryota</taxon>
        <taxon>Metazoa</taxon>
        <taxon>Ecdysozoa</taxon>
        <taxon>Arthropoda</taxon>
        <taxon>Hexapoda</taxon>
        <taxon>Collembola</taxon>
        <taxon>Entomobryomorpha</taxon>
        <taxon>Entomobryoidea</taxon>
        <taxon>Orchesellidae</taxon>
        <taxon>Orchesellinae</taxon>
        <taxon>Orchesella</taxon>
    </lineage>
</organism>
<reference evidence="2 3" key="1">
    <citation type="submission" date="2024-08" db="EMBL/GenBank/DDBJ databases">
        <authorList>
            <person name="Cucini C."/>
            <person name="Frati F."/>
        </authorList>
    </citation>
    <scope>NUCLEOTIDE SEQUENCE [LARGE SCALE GENOMIC DNA]</scope>
</reference>